<feature type="region of interest" description="Disordered" evidence="1">
    <location>
        <begin position="226"/>
        <end position="289"/>
    </location>
</feature>
<evidence type="ECO:0000313" key="3">
    <source>
        <dbReference type="Proteomes" id="UP001249851"/>
    </source>
</evidence>
<keyword evidence="3" id="KW-1185">Reference proteome</keyword>
<accession>A0AAD9Q3B1</accession>
<reference evidence="2" key="2">
    <citation type="journal article" date="2023" name="Science">
        <title>Genomic signatures of disease resistance in endangered staghorn corals.</title>
        <authorList>
            <person name="Vollmer S.V."/>
            <person name="Selwyn J.D."/>
            <person name="Despard B.A."/>
            <person name="Roesel C.L."/>
        </authorList>
    </citation>
    <scope>NUCLEOTIDE SEQUENCE</scope>
    <source>
        <strain evidence="2">K2</strain>
    </source>
</reference>
<protein>
    <submittedName>
        <fullName evidence="2">Uncharacterized protein</fullName>
    </submittedName>
</protein>
<evidence type="ECO:0000313" key="2">
    <source>
        <dbReference type="EMBL" id="KAK2553886.1"/>
    </source>
</evidence>
<name>A0AAD9Q3B1_ACRCE</name>
<feature type="compositionally biased region" description="Polar residues" evidence="1">
    <location>
        <begin position="274"/>
        <end position="284"/>
    </location>
</feature>
<sequence>MDNAGYLVLHATFMQPSVTEKDLENVHITQKEKHIAEDLISKGFLFKKECRNVETIKKQSFYEVNLPQNGVDELTGNSRCKYKLAPISGTNCRPVSPGPAGPVKTVNNTACLQKCFDSRCPERNSSKLCDAVVDCYWCLKNKDNLLLENPYCASSERCFRGIESSGASIPDVLLVRSNHNDGFETYDEIVDKDAGEEGLPSYKEVAQNNLDLPPSYVGIRAGMRNANLSGEEKPPPVPPSRRPTAFDGVRQRSKTEPSVEEIPLSTMPYGFSRAGTSNPTSVNSEHLPGAYVNSNDINAELSQLRNQNIPKQSVRKLSAPSRMDTRKYSPGDPPPLVPREWGSFRDGNKSTDTCPRKSAPVYSNFDGNFPPVIQEAEEGNTSDNDETDANGYITVVKSVKEQK</sequence>
<feature type="compositionally biased region" description="Acidic residues" evidence="1">
    <location>
        <begin position="375"/>
        <end position="388"/>
    </location>
</feature>
<feature type="region of interest" description="Disordered" evidence="1">
    <location>
        <begin position="305"/>
        <end position="390"/>
    </location>
</feature>
<organism evidence="2 3">
    <name type="scientific">Acropora cervicornis</name>
    <name type="common">Staghorn coral</name>
    <dbReference type="NCBI Taxonomy" id="6130"/>
    <lineage>
        <taxon>Eukaryota</taxon>
        <taxon>Metazoa</taxon>
        <taxon>Cnidaria</taxon>
        <taxon>Anthozoa</taxon>
        <taxon>Hexacorallia</taxon>
        <taxon>Scleractinia</taxon>
        <taxon>Astrocoeniina</taxon>
        <taxon>Acroporidae</taxon>
        <taxon>Acropora</taxon>
    </lineage>
</organism>
<dbReference type="Proteomes" id="UP001249851">
    <property type="component" value="Unassembled WGS sequence"/>
</dbReference>
<dbReference type="AlphaFoldDB" id="A0AAD9Q3B1"/>
<gene>
    <name evidence="2" type="ORF">P5673_024577</name>
</gene>
<evidence type="ECO:0000256" key="1">
    <source>
        <dbReference type="SAM" id="MobiDB-lite"/>
    </source>
</evidence>
<dbReference type="EMBL" id="JARQWQ010000073">
    <property type="protein sequence ID" value="KAK2553886.1"/>
    <property type="molecule type" value="Genomic_DNA"/>
</dbReference>
<reference evidence="2" key="1">
    <citation type="journal article" date="2023" name="G3 (Bethesda)">
        <title>Whole genome assembly and annotation of the endangered Caribbean coral Acropora cervicornis.</title>
        <authorList>
            <person name="Selwyn J.D."/>
            <person name="Vollmer S.V."/>
        </authorList>
    </citation>
    <scope>NUCLEOTIDE SEQUENCE</scope>
    <source>
        <strain evidence="2">K2</strain>
    </source>
</reference>
<proteinExistence type="predicted"/>
<comment type="caution">
    <text evidence="2">The sequence shown here is derived from an EMBL/GenBank/DDBJ whole genome shotgun (WGS) entry which is preliminary data.</text>
</comment>